<keyword evidence="3" id="KW-1185">Reference proteome</keyword>
<proteinExistence type="predicted"/>
<reference evidence="2 3" key="1">
    <citation type="submission" date="2024-05" db="EMBL/GenBank/DDBJ databases">
        <title>Genome sequencing and assembly of Indian major carp, Cirrhinus mrigala (Hamilton, 1822).</title>
        <authorList>
            <person name="Mohindra V."/>
            <person name="Chowdhury L.M."/>
            <person name="Lal K."/>
            <person name="Jena J.K."/>
        </authorList>
    </citation>
    <scope>NUCLEOTIDE SEQUENCE [LARGE SCALE GENOMIC DNA]</scope>
    <source>
        <strain evidence="2">CM1030</strain>
        <tissue evidence="2">Blood</tissue>
    </source>
</reference>
<evidence type="ECO:0000313" key="3">
    <source>
        <dbReference type="Proteomes" id="UP001529510"/>
    </source>
</evidence>
<gene>
    <name evidence="2" type="ORF">M9458_036260</name>
</gene>
<dbReference type="Proteomes" id="UP001529510">
    <property type="component" value="Unassembled WGS sequence"/>
</dbReference>
<evidence type="ECO:0000256" key="1">
    <source>
        <dbReference type="SAM" id="MobiDB-lite"/>
    </source>
</evidence>
<sequence length="54" mass="6356">SKPCRSQRFLRLSTAFDRVPSVNINPFTPETVRRNSEHHKRKSQRSDDDEDDAQ</sequence>
<feature type="non-terminal residue" evidence="2">
    <location>
        <position position="1"/>
    </location>
</feature>
<dbReference type="EMBL" id="JAMKFB020000018">
    <property type="protein sequence ID" value="KAL0168038.1"/>
    <property type="molecule type" value="Genomic_DNA"/>
</dbReference>
<comment type="caution">
    <text evidence="2">The sequence shown here is derived from an EMBL/GenBank/DDBJ whole genome shotgun (WGS) entry which is preliminary data.</text>
</comment>
<accession>A0ABD0P1N5</accession>
<feature type="non-terminal residue" evidence="2">
    <location>
        <position position="54"/>
    </location>
</feature>
<dbReference type="AlphaFoldDB" id="A0ABD0P1N5"/>
<protein>
    <submittedName>
        <fullName evidence="2">Uncharacterized protein</fullName>
    </submittedName>
</protein>
<evidence type="ECO:0000313" key="2">
    <source>
        <dbReference type="EMBL" id="KAL0168038.1"/>
    </source>
</evidence>
<name>A0ABD0P1N5_CIRMR</name>
<feature type="region of interest" description="Disordered" evidence="1">
    <location>
        <begin position="19"/>
        <end position="54"/>
    </location>
</feature>
<organism evidence="2 3">
    <name type="scientific">Cirrhinus mrigala</name>
    <name type="common">Mrigala</name>
    <dbReference type="NCBI Taxonomy" id="683832"/>
    <lineage>
        <taxon>Eukaryota</taxon>
        <taxon>Metazoa</taxon>
        <taxon>Chordata</taxon>
        <taxon>Craniata</taxon>
        <taxon>Vertebrata</taxon>
        <taxon>Euteleostomi</taxon>
        <taxon>Actinopterygii</taxon>
        <taxon>Neopterygii</taxon>
        <taxon>Teleostei</taxon>
        <taxon>Ostariophysi</taxon>
        <taxon>Cypriniformes</taxon>
        <taxon>Cyprinidae</taxon>
        <taxon>Labeoninae</taxon>
        <taxon>Labeonini</taxon>
        <taxon>Cirrhinus</taxon>
    </lineage>
</organism>